<evidence type="ECO:0000313" key="5">
    <source>
        <dbReference type="EMBL" id="CAF0873293.1"/>
    </source>
</evidence>
<name>A0A813Y0K0_9BILA</name>
<evidence type="ECO:0000313" key="8">
    <source>
        <dbReference type="EMBL" id="CAF3843522.1"/>
    </source>
</evidence>
<dbReference type="Proteomes" id="UP000663889">
    <property type="component" value="Unassembled WGS sequence"/>
</dbReference>
<dbReference type="EMBL" id="CAJNOL010000025">
    <property type="protein sequence ID" value="CAF0759386.1"/>
    <property type="molecule type" value="Genomic_DNA"/>
</dbReference>
<dbReference type="EMBL" id="CAJNOT010000081">
    <property type="protein sequence ID" value="CAF0826279.1"/>
    <property type="molecule type" value="Genomic_DNA"/>
</dbReference>
<keyword evidence="1" id="KW-1133">Transmembrane helix</keyword>
<accession>A0A813Y0K0</accession>
<keyword evidence="1" id="KW-0812">Transmembrane</keyword>
<evidence type="ECO:0000313" key="10">
    <source>
        <dbReference type="Proteomes" id="UP000663889"/>
    </source>
</evidence>
<dbReference type="Proteomes" id="UP000663870">
    <property type="component" value="Unassembled WGS sequence"/>
</dbReference>
<dbReference type="EMBL" id="CAJNOU010000118">
    <property type="protein sequence ID" value="CAF0873293.1"/>
    <property type="molecule type" value="Genomic_DNA"/>
</dbReference>
<organism evidence="5 10">
    <name type="scientific">Rotaria sordida</name>
    <dbReference type="NCBI Taxonomy" id="392033"/>
    <lineage>
        <taxon>Eukaryota</taxon>
        <taxon>Metazoa</taxon>
        <taxon>Spiralia</taxon>
        <taxon>Gnathifera</taxon>
        <taxon>Rotifera</taxon>
        <taxon>Eurotatoria</taxon>
        <taxon>Bdelloidea</taxon>
        <taxon>Philodinida</taxon>
        <taxon>Philodinidae</taxon>
        <taxon>Rotaria</taxon>
    </lineage>
</organism>
<protein>
    <submittedName>
        <fullName evidence="5">Uncharacterized protein</fullName>
    </submittedName>
</protein>
<dbReference type="EMBL" id="CAJOBE010002785">
    <property type="protein sequence ID" value="CAF3843522.1"/>
    <property type="molecule type" value="Genomic_DNA"/>
</dbReference>
<sequence length="219" mass="25636">MSLTTSPIMSRIVQTSRNPNDYNQVMIINPNETINYEPYANYQTPRTTYRTYQQPSKPKYQYTIEQESKSYRCCQWCRYWCTRKCPSCHFCDRIVACPLLFFILSALFLLLLLTALLTLFGLHPNINSARRYYGIISTLSIVNRTKYIYNLDRICSRINASNNCLDITTSTGINIVATTIIINRTIITMNYSYILLVNNSLKYLLDNFILKIFDYCLHI</sequence>
<dbReference type="Proteomes" id="UP000663882">
    <property type="component" value="Unassembled WGS sequence"/>
</dbReference>
<dbReference type="OrthoDB" id="10034973at2759"/>
<evidence type="ECO:0000313" key="2">
    <source>
        <dbReference type="EMBL" id="CAF0730052.1"/>
    </source>
</evidence>
<evidence type="ECO:0000313" key="3">
    <source>
        <dbReference type="EMBL" id="CAF0759386.1"/>
    </source>
</evidence>
<keyword evidence="9" id="KW-1185">Reference proteome</keyword>
<evidence type="ECO:0000313" key="9">
    <source>
        <dbReference type="Proteomes" id="UP000663870"/>
    </source>
</evidence>
<dbReference type="Proteomes" id="UP000663874">
    <property type="component" value="Unassembled WGS sequence"/>
</dbReference>
<evidence type="ECO:0000313" key="4">
    <source>
        <dbReference type="EMBL" id="CAF0826279.1"/>
    </source>
</evidence>
<evidence type="ECO:0000256" key="1">
    <source>
        <dbReference type="SAM" id="Phobius"/>
    </source>
</evidence>
<gene>
    <name evidence="8" type="ORF">FNK824_LOCUS17496</name>
    <name evidence="6" type="ORF">JBS370_LOCUS1359</name>
    <name evidence="3" type="ORF">JXQ802_LOCUS2116</name>
    <name evidence="7" type="ORF">OTI717_LOCUS17452</name>
    <name evidence="2" type="ORF">RFH988_LOCUS36</name>
    <name evidence="5" type="ORF">SEV965_LOCUS4230</name>
    <name evidence="4" type="ORF">ZHD862_LOCUS3651</name>
</gene>
<dbReference type="EMBL" id="CAJOBD010000045">
    <property type="protein sequence ID" value="CAF3551232.1"/>
    <property type="molecule type" value="Genomic_DNA"/>
</dbReference>
<dbReference type="Proteomes" id="UP000663836">
    <property type="component" value="Unassembled WGS sequence"/>
</dbReference>
<feature type="transmembrane region" description="Helical" evidence="1">
    <location>
        <begin position="99"/>
        <end position="122"/>
    </location>
</feature>
<dbReference type="Proteomes" id="UP000663864">
    <property type="component" value="Unassembled WGS sequence"/>
</dbReference>
<dbReference type="AlphaFoldDB" id="A0A813Y0K0"/>
<comment type="caution">
    <text evidence="5">The sequence shown here is derived from an EMBL/GenBank/DDBJ whole genome shotgun (WGS) entry which is preliminary data.</text>
</comment>
<evidence type="ECO:0000313" key="7">
    <source>
        <dbReference type="EMBL" id="CAF3786180.1"/>
    </source>
</evidence>
<dbReference type="EMBL" id="CAJNOO010000001">
    <property type="protein sequence ID" value="CAF0730052.1"/>
    <property type="molecule type" value="Genomic_DNA"/>
</dbReference>
<keyword evidence="1" id="KW-0472">Membrane</keyword>
<dbReference type="Proteomes" id="UP000663823">
    <property type="component" value="Unassembled WGS sequence"/>
</dbReference>
<evidence type="ECO:0000313" key="6">
    <source>
        <dbReference type="EMBL" id="CAF3551232.1"/>
    </source>
</evidence>
<dbReference type="EMBL" id="CAJOAX010002301">
    <property type="protein sequence ID" value="CAF3786180.1"/>
    <property type="molecule type" value="Genomic_DNA"/>
</dbReference>
<proteinExistence type="predicted"/>
<reference evidence="5" key="1">
    <citation type="submission" date="2021-02" db="EMBL/GenBank/DDBJ databases">
        <authorList>
            <person name="Nowell W R."/>
        </authorList>
    </citation>
    <scope>NUCLEOTIDE SEQUENCE</scope>
</reference>